<comment type="caution">
    <text evidence="2">The sequence shown here is derived from an EMBL/GenBank/DDBJ whole genome shotgun (WGS) entry which is preliminary data.</text>
</comment>
<dbReference type="Proteomes" id="UP000609172">
    <property type="component" value="Unassembled WGS sequence"/>
</dbReference>
<keyword evidence="1" id="KW-0812">Transmembrane</keyword>
<keyword evidence="1" id="KW-1133">Transmembrane helix</keyword>
<feature type="transmembrane region" description="Helical" evidence="1">
    <location>
        <begin position="48"/>
        <end position="67"/>
    </location>
</feature>
<evidence type="ECO:0000313" key="3">
    <source>
        <dbReference type="Proteomes" id="UP000609172"/>
    </source>
</evidence>
<dbReference type="AlphaFoldDB" id="A0A934PPS7"/>
<keyword evidence="1" id="KW-0472">Membrane</keyword>
<dbReference type="EMBL" id="JAEHFV010000004">
    <property type="protein sequence ID" value="MBK0370363.1"/>
    <property type="molecule type" value="Genomic_DNA"/>
</dbReference>
<sequence>MEQNKVDAEFKKQLNLREIKPNTAAWDKLEMMLDAQQHQTKNQPKRSVFWYVAASFVGLALIGTYFLNEPKMEFKNLQNPVVIEAKKEGSVVNSRPQQETKVKNEKVENSHKVILKPETIVLLSTKEEKKVEQEKQIVPEKTQNSIKADSNVDLLLEEAEQNLAQRPSEINPNIKVDASKLLWQVDNELEPSFREKVIHKVSQNFHAVKVAISNRNIQDENHP</sequence>
<protein>
    <submittedName>
        <fullName evidence="2">Uncharacterized protein</fullName>
    </submittedName>
</protein>
<keyword evidence="3" id="KW-1185">Reference proteome</keyword>
<reference evidence="2" key="1">
    <citation type="submission" date="2020-12" db="EMBL/GenBank/DDBJ databases">
        <title>Bacterial novel species Flavobacterium sp. SE-1-e isolated from soil.</title>
        <authorList>
            <person name="Jung H.-Y."/>
        </authorList>
    </citation>
    <scope>NUCLEOTIDE SEQUENCE</scope>
    <source>
        <strain evidence="2">SE-1-e</strain>
    </source>
</reference>
<evidence type="ECO:0000256" key="1">
    <source>
        <dbReference type="SAM" id="Phobius"/>
    </source>
</evidence>
<name>A0A934PPS7_9FLAO</name>
<dbReference type="RefSeq" id="WP_200106492.1">
    <property type="nucleotide sequence ID" value="NZ_JAEHFV010000004.1"/>
</dbReference>
<gene>
    <name evidence="2" type="ORF">I5M07_11005</name>
</gene>
<evidence type="ECO:0000313" key="2">
    <source>
        <dbReference type="EMBL" id="MBK0370363.1"/>
    </source>
</evidence>
<accession>A0A934PPS7</accession>
<organism evidence="2 3">
    <name type="scientific">Flavobacterium agrisoli</name>
    <dbReference type="NCBI Taxonomy" id="2793066"/>
    <lineage>
        <taxon>Bacteria</taxon>
        <taxon>Pseudomonadati</taxon>
        <taxon>Bacteroidota</taxon>
        <taxon>Flavobacteriia</taxon>
        <taxon>Flavobacteriales</taxon>
        <taxon>Flavobacteriaceae</taxon>
        <taxon>Flavobacterium</taxon>
    </lineage>
</organism>
<proteinExistence type="predicted"/>